<sequence>MSRESGGLRGWRQPEVYHLGSEPKSAVVVPDFRAAQVGVNEPPPRGPPKILHPEASGCNIPKLWNHSELAALTASAYLAPPGGLTERRASDTGLAASC</sequence>
<evidence type="ECO:0000313" key="2">
    <source>
        <dbReference type="EMBL" id="VTJ90869.1"/>
    </source>
</evidence>
<reference evidence="2 3" key="1">
    <citation type="submission" date="2019-04" db="EMBL/GenBank/DDBJ databases">
        <authorList>
            <person name="Alioto T."/>
            <person name="Alioto T."/>
        </authorList>
    </citation>
    <scope>NUCLEOTIDE SEQUENCE [LARGE SCALE GENOMIC DNA]</scope>
</reference>
<dbReference type="AlphaFoldDB" id="A0A5E4DDK3"/>
<organism evidence="2 3">
    <name type="scientific">Marmota monax</name>
    <name type="common">Woodchuck</name>
    <dbReference type="NCBI Taxonomy" id="9995"/>
    <lineage>
        <taxon>Eukaryota</taxon>
        <taxon>Metazoa</taxon>
        <taxon>Chordata</taxon>
        <taxon>Craniata</taxon>
        <taxon>Vertebrata</taxon>
        <taxon>Euteleostomi</taxon>
        <taxon>Mammalia</taxon>
        <taxon>Eutheria</taxon>
        <taxon>Euarchontoglires</taxon>
        <taxon>Glires</taxon>
        <taxon>Rodentia</taxon>
        <taxon>Sciuromorpha</taxon>
        <taxon>Sciuridae</taxon>
        <taxon>Xerinae</taxon>
        <taxon>Marmotini</taxon>
        <taxon>Marmota</taxon>
    </lineage>
</organism>
<reference evidence="1" key="2">
    <citation type="submission" date="2020-08" db="EMBL/GenBank/DDBJ databases">
        <authorList>
            <person name="Shumante A."/>
            <person name="Zimin A.V."/>
            <person name="Puiu D."/>
            <person name="Salzberg S.L."/>
        </authorList>
    </citation>
    <scope>NUCLEOTIDE SEQUENCE</scope>
    <source>
        <strain evidence="1">WC2-LM</strain>
        <tissue evidence="1">Liver</tissue>
    </source>
</reference>
<dbReference type="EMBL" id="WJEC01006452">
    <property type="protein sequence ID" value="KAF7473122.1"/>
    <property type="molecule type" value="Genomic_DNA"/>
</dbReference>
<dbReference type="EMBL" id="CABDUW010005207">
    <property type="protein sequence ID" value="VTJ90869.1"/>
    <property type="molecule type" value="Genomic_DNA"/>
</dbReference>
<evidence type="ECO:0000313" key="1">
    <source>
        <dbReference type="EMBL" id="KAF7473122.1"/>
    </source>
</evidence>
<keyword evidence="3" id="KW-1185">Reference proteome</keyword>
<accession>A0A5E4DDK3</accession>
<gene>
    <name evidence="1" type="ORF">GHT09_016154</name>
    <name evidence="2" type="ORF">MONAX_5E014358</name>
</gene>
<protein>
    <submittedName>
        <fullName evidence="2">Uncharacterized protein</fullName>
    </submittedName>
</protein>
<name>A0A5E4DDK3_MARMO</name>
<evidence type="ECO:0000313" key="3">
    <source>
        <dbReference type="Proteomes" id="UP000335636"/>
    </source>
</evidence>
<dbReference type="Proteomes" id="UP000335636">
    <property type="component" value="Unassembled WGS sequence"/>
</dbReference>
<dbReference type="Proteomes" id="UP000662637">
    <property type="component" value="Unassembled WGS sequence"/>
</dbReference>
<proteinExistence type="predicted"/>